<gene>
    <name evidence="2" type="ORF">MtrunA17_Chr2g0332041</name>
</gene>
<keyword evidence="1" id="KW-0472">Membrane</keyword>
<keyword evidence="1" id="KW-1133">Transmembrane helix</keyword>
<comment type="caution">
    <text evidence="2">The sequence shown here is derived from an EMBL/GenBank/DDBJ whole genome shotgun (WGS) entry which is preliminary data.</text>
</comment>
<evidence type="ECO:0000313" key="2">
    <source>
        <dbReference type="EMBL" id="RHN76432.1"/>
    </source>
</evidence>
<feature type="transmembrane region" description="Helical" evidence="1">
    <location>
        <begin position="19"/>
        <end position="37"/>
    </location>
</feature>
<evidence type="ECO:0000313" key="3">
    <source>
        <dbReference type="Proteomes" id="UP000265566"/>
    </source>
</evidence>
<evidence type="ECO:0000256" key="1">
    <source>
        <dbReference type="SAM" id="Phobius"/>
    </source>
</evidence>
<name>A0A396JGL2_MEDTR</name>
<organism evidence="2 3">
    <name type="scientific">Medicago truncatula</name>
    <name type="common">Barrel medic</name>
    <name type="synonym">Medicago tribuloides</name>
    <dbReference type="NCBI Taxonomy" id="3880"/>
    <lineage>
        <taxon>Eukaryota</taxon>
        <taxon>Viridiplantae</taxon>
        <taxon>Streptophyta</taxon>
        <taxon>Embryophyta</taxon>
        <taxon>Tracheophyta</taxon>
        <taxon>Spermatophyta</taxon>
        <taxon>Magnoliopsida</taxon>
        <taxon>eudicotyledons</taxon>
        <taxon>Gunneridae</taxon>
        <taxon>Pentapetalae</taxon>
        <taxon>rosids</taxon>
        <taxon>fabids</taxon>
        <taxon>Fabales</taxon>
        <taxon>Fabaceae</taxon>
        <taxon>Papilionoideae</taxon>
        <taxon>50 kb inversion clade</taxon>
        <taxon>NPAAA clade</taxon>
        <taxon>Hologalegina</taxon>
        <taxon>IRL clade</taxon>
        <taxon>Trifolieae</taxon>
        <taxon>Medicago</taxon>
    </lineage>
</organism>
<keyword evidence="1" id="KW-0812">Transmembrane</keyword>
<dbReference type="Proteomes" id="UP000265566">
    <property type="component" value="Chromosome 2"/>
</dbReference>
<protein>
    <recommendedName>
        <fullName evidence="4">Transmembrane protein</fullName>
    </recommendedName>
</protein>
<reference evidence="3" key="1">
    <citation type="journal article" date="2018" name="Nat. Plants">
        <title>Whole-genome landscape of Medicago truncatula symbiotic genes.</title>
        <authorList>
            <person name="Pecrix Y."/>
            <person name="Staton S.E."/>
            <person name="Sallet E."/>
            <person name="Lelandais-Briere C."/>
            <person name="Moreau S."/>
            <person name="Carrere S."/>
            <person name="Blein T."/>
            <person name="Jardinaud M.F."/>
            <person name="Latrasse D."/>
            <person name="Zouine M."/>
            <person name="Zahm M."/>
            <person name="Kreplak J."/>
            <person name="Mayjonade B."/>
            <person name="Satge C."/>
            <person name="Perez M."/>
            <person name="Cauet S."/>
            <person name="Marande W."/>
            <person name="Chantry-Darmon C."/>
            <person name="Lopez-Roques C."/>
            <person name="Bouchez O."/>
            <person name="Berard A."/>
            <person name="Debelle F."/>
            <person name="Munos S."/>
            <person name="Bendahmane A."/>
            <person name="Berges H."/>
            <person name="Niebel A."/>
            <person name="Buitink J."/>
            <person name="Frugier F."/>
            <person name="Benhamed M."/>
            <person name="Crespi M."/>
            <person name="Gouzy J."/>
            <person name="Gamas P."/>
        </authorList>
    </citation>
    <scope>NUCLEOTIDE SEQUENCE [LARGE SCALE GENOMIC DNA]</scope>
    <source>
        <strain evidence="3">cv. Jemalong A17</strain>
    </source>
</reference>
<sequence>MASASTSDSASTCFRCFQVAYVCSLMLLMFCCNFKIFEHTRSRFPLFI</sequence>
<dbReference type="AlphaFoldDB" id="A0A396JGL2"/>
<evidence type="ECO:0008006" key="4">
    <source>
        <dbReference type="Google" id="ProtNLM"/>
    </source>
</evidence>
<dbReference type="Gramene" id="rna12756">
    <property type="protein sequence ID" value="RHN76432.1"/>
    <property type="gene ID" value="gene12756"/>
</dbReference>
<proteinExistence type="predicted"/>
<dbReference type="EMBL" id="PSQE01000002">
    <property type="protein sequence ID" value="RHN76432.1"/>
    <property type="molecule type" value="Genomic_DNA"/>
</dbReference>
<accession>A0A396JGL2</accession>